<reference evidence="1 2" key="1">
    <citation type="submission" date="2018-06" db="EMBL/GenBank/DDBJ databases">
        <title>A transcriptomic atlas of mushroom development highlights an independent origin of complex multicellularity.</title>
        <authorList>
            <consortium name="DOE Joint Genome Institute"/>
            <person name="Krizsan K."/>
            <person name="Almasi E."/>
            <person name="Merenyi Z."/>
            <person name="Sahu N."/>
            <person name="Viragh M."/>
            <person name="Koszo T."/>
            <person name="Mondo S."/>
            <person name="Kiss B."/>
            <person name="Balint B."/>
            <person name="Kues U."/>
            <person name="Barry K."/>
            <person name="Hegedus J.C."/>
            <person name="Henrissat B."/>
            <person name="Johnson J."/>
            <person name="Lipzen A."/>
            <person name="Ohm R."/>
            <person name="Nagy I."/>
            <person name="Pangilinan J."/>
            <person name="Yan J."/>
            <person name="Xiong Y."/>
            <person name="Grigoriev I.V."/>
            <person name="Hibbett D.S."/>
            <person name="Nagy L.G."/>
        </authorList>
    </citation>
    <scope>NUCLEOTIDE SEQUENCE [LARGE SCALE GENOMIC DNA]</scope>
    <source>
        <strain evidence="1 2">SZMC22713</strain>
    </source>
</reference>
<dbReference type="VEuPathDB" id="FungiDB:BD410DRAFT_847086"/>
<gene>
    <name evidence="1" type="ORF">BD410DRAFT_847086</name>
</gene>
<dbReference type="EMBL" id="ML170738">
    <property type="protein sequence ID" value="TDL13307.1"/>
    <property type="molecule type" value="Genomic_DNA"/>
</dbReference>
<proteinExistence type="predicted"/>
<keyword evidence="2" id="KW-1185">Reference proteome</keyword>
<dbReference type="AlphaFoldDB" id="A0A4Y7PDG3"/>
<evidence type="ECO:0000313" key="2">
    <source>
        <dbReference type="Proteomes" id="UP000294933"/>
    </source>
</evidence>
<sequence>MPLDPTDRFYVPVVFGDTNMYRNDPNYRHYCLEVATLVGLLLMQREDVLFDDIKYVHIPGGVHDSRAPDGAMNGDHLTIQSLDAHSRKTWVVHVPCVHNILNVDEAKFFRQ</sequence>
<name>A0A4Y7PDG3_9AGAM</name>
<dbReference type="Proteomes" id="UP000294933">
    <property type="component" value="Unassembled WGS sequence"/>
</dbReference>
<accession>A0A4Y7PDG3</accession>
<protein>
    <submittedName>
        <fullName evidence="1">Uncharacterized protein</fullName>
    </submittedName>
</protein>
<organism evidence="1 2">
    <name type="scientific">Rickenella mellea</name>
    <dbReference type="NCBI Taxonomy" id="50990"/>
    <lineage>
        <taxon>Eukaryota</taxon>
        <taxon>Fungi</taxon>
        <taxon>Dikarya</taxon>
        <taxon>Basidiomycota</taxon>
        <taxon>Agaricomycotina</taxon>
        <taxon>Agaricomycetes</taxon>
        <taxon>Hymenochaetales</taxon>
        <taxon>Rickenellaceae</taxon>
        <taxon>Rickenella</taxon>
    </lineage>
</organism>
<evidence type="ECO:0000313" key="1">
    <source>
        <dbReference type="EMBL" id="TDL13307.1"/>
    </source>
</evidence>